<dbReference type="InterPro" id="IPR023214">
    <property type="entry name" value="HAD_sf"/>
</dbReference>
<dbReference type="Gene3D" id="1.10.150.240">
    <property type="entry name" value="Putative phosphatase, domain 2"/>
    <property type="match status" value="1"/>
</dbReference>
<dbReference type="RefSeq" id="WP_033496562.1">
    <property type="nucleotide sequence ID" value="NZ_JGZI01000009.1"/>
</dbReference>
<dbReference type="eggNOG" id="COG0637">
    <property type="taxonomic scope" value="Bacteria"/>
</dbReference>
<dbReference type="NCBIfam" id="TIGR01509">
    <property type="entry name" value="HAD-SF-IA-v3"/>
    <property type="match status" value="1"/>
</dbReference>
<protein>
    <submittedName>
        <fullName evidence="1">Haloacid dehalogenase</fullName>
    </submittedName>
</protein>
<dbReference type="InterPro" id="IPR036412">
    <property type="entry name" value="HAD-like_sf"/>
</dbReference>
<name>A0A087CH08_9BIFI</name>
<evidence type="ECO:0000313" key="1">
    <source>
        <dbReference type="EMBL" id="KFI82558.1"/>
    </source>
</evidence>
<organism evidence="1 2">
    <name type="scientific">Bifidobacterium psychraerophilum</name>
    <dbReference type="NCBI Taxonomy" id="218140"/>
    <lineage>
        <taxon>Bacteria</taxon>
        <taxon>Bacillati</taxon>
        <taxon>Actinomycetota</taxon>
        <taxon>Actinomycetes</taxon>
        <taxon>Bifidobacteriales</taxon>
        <taxon>Bifidobacteriaceae</taxon>
        <taxon>Bifidobacterium</taxon>
    </lineage>
</organism>
<dbReference type="Proteomes" id="UP000029050">
    <property type="component" value="Unassembled WGS sequence"/>
</dbReference>
<dbReference type="SFLD" id="SFLDG01129">
    <property type="entry name" value="C1.5:_HAD__Beta-PGM__Phosphata"/>
    <property type="match status" value="1"/>
</dbReference>
<comment type="caution">
    <text evidence="1">The sequence shown here is derived from an EMBL/GenBank/DDBJ whole genome shotgun (WGS) entry which is preliminary data.</text>
</comment>
<sequence>MKEQLNKGKGVIFDLDGTLLDSMGVWDDLDAESLAKRGIEIPDDFGSTVASMQFRDIAVYTIKRFGLTDTPEELMQEWNDMAAKAYATTVRLKAHASEYLQYLFESGATLAVATTLPPELRNPALEHAGITDYFNVICSVDDAGGKGKEHPDVYLHAAERLGVAPEHCTVFEDLLVGITTAKSIGMHPWAMFDASSEQQWQDISVLAEGAIRDFSDAPRELR</sequence>
<dbReference type="PANTHER" id="PTHR18901:SF38">
    <property type="entry name" value="PSEUDOURIDINE-5'-PHOSPHATASE"/>
    <property type="match status" value="1"/>
</dbReference>
<dbReference type="GO" id="GO:0016791">
    <property type="term" value="F:phosphatase activity"/>
    <property type="evidence" value="ECO:0007669"/>
    <property type="project" value="TreeGrafter"/>
</dbReference>
<proteinExistence type="predicted"/>
<dbReference type="SFLD" id="SFLDS00003">
    <property type="entry name" value="Haloacid_Dehalogenase"/>
    <property type="match status" value="1"/>
</dbReference>
<dbReference type="InterPro" id="IPR006439">
    <property type="entry name" value="HAD-SF_hydro_IA"/>
</dbReference>
<dbReference type="GeneID" id="98300613"/>
<dbReference type="CDD" id="cd07505">
    <property type="entry name" value="HAD_BPGM-like"/>
    <property type="match status" value="1"/>
</dbReference>
<evidence type="ECO:0000313" key="2">
    <source>
        <dbReference type="Proteomes" id="UP000029050"/>
    </source>
</evidence>
<dbReference type="Pfam" id="PF00702">
    <property type="entry name" value="Hydrolase"/>
    <property type="match status" value="1"/>
</dbReference>
<dbReference type="PANTHER" id="PTHR18901">
    <property type="entry name" value="2-DEOXYGLUCOSE-6-PHOSPHATE PHOSPHATASE 2"/>
    <property type="match status" value="1"/>
</dbReference>
<dbReference type="AlphaFoldDB" id="A0A087CH08"/>
<dbReference type="InterPro" id="IPR023198">
    <property type="entry name" value="PGP-like_dom2"/>
</dbReference>
<accession>A0A087CH08</accession>
<dbReference type="EMBL" id="JGZI01000009">
    <property type="protein sequence ID" value="KFI82558.1"/>
    <property type="molecule type" value="Genomic_DNA"/>
</dbReference>
<dbReference type="SUPFAM" id="SSF56784">
    <property type="entry name" value="HAD-like"/>
    <property type="match status" value="1"/>
</dbReference>
<reference evidence="1 2" key="1">
    <citation type="submission" date="2014-03" db="EMBL/GenBank/DDBJ databases">
        <title>Genomics of Bifidobacteria.</title>
        <authorList>
            <person name="Ventura M."/>
            <person name="Milani C."/>
            <person name="Lugli G.A."/>
        </authorList>
    </citation>
    <scope>NUCLEOTIDE SEQUENCE [LARGE SCALE GENOMIC DNA]</scope>
    <source>
        <strain evidence="1 2">LMG 21775</strain>
    </source>
</reference>
<gene>
    <name evidence="1" type="ORF">BPSY_1408</name>
</gene>
<dbReference type="Gene3D" id="3.40.50.1000">
    <property type="entry name" value="HAD superfamily/HAD-like"/>
    <property type="match status" value="1"/>
</dbReference>
<keyword evidence="2" id="KW-1185">Reference proteome</keyword>
<dbReference type="STRING" id="218140.BPSY_1408"/>